<dbReference type="InterPro" id="IPR050114">
    <property type="entry name" value="UPF0173_UPF0282_UlaG_hydrolase"/>
</dbReference>
<protein>
    <submittedName>
        <fullName evidence="2">MBL fold metallo-hydrolase</fullName>
    </submittedName>
</protein>
<gene>
    <name evidence="2" type="ORF">GCM10010170_072750</name>
</gene>
<dbReference type="PANTHER" id="PTHR43546:SF7">
    <property type="entry name" value="METALLO-BETA-LACTAMASE DOMAIN-CONTAINING PROTEIN"/>
    <property type="match status" value="1"/>
</dbReference>
<comment type="caution">
    <text evidence="2">The sequence shown here is derived from an EMBL/GenBank/DDBJ whole genome shotgun (WGS) entry which is preliminary data.</text>
</comment>
<dbReference type="PANTHER" id="PTHR43546">
    <property type="entry name" value="UPF0173 METAL-DEPENDENT HYDROLASE MJ1163-RELATED"/>
    <property type="match status" value="1"/>
</dbReference>
<proteinExistence type="predicted"/>
<dbReference type="Gene3D" id="3.60.15.10">
    <property type="entry name" value="Ribonuclease Z/Hydroxyacylglutathione hydrolase-like"/>
    <property type="match status" value="1"/>
</dbReference>
<dbReference type="RefSeq" id="WP_344617142.1">
    <property type="nucleotide sequence ID" value="NZ_BAAARV010000071.1"/>
</dbReference>
<feature type="domain" description="Metallo-beta-lactamase" evidence="1">
    <location>
        <begin position="9"/>
        <end position="223"/>
    </location>
</feature>
<dbReference type="Proteomes" id="UP001501444">
    <property type="component" value="Unassembled WGS sequence"/>
</dbReference>
<evidence type="ECO:0000313" key="2">
    <source>
        <dbReference type="EMBL" id="GAA2371369.1"/>
    </source>
</evidence>
<dbReference type="Pfam" id="PF12706">
    <property type="entry name" value="Lactamase_B_2"/>
    <property type="match status" value="1"/>
</dbReference>
<dbReference type="SMART" id="SM00849">
    <property type="entry name" value="Lactamase_B"/>
    <property type="match status" value="1"/>
</dbReference>
<name>A0ABN3H7C2_9ACTN</name>
<evidence type="ECO:0000259" key="1">
    <source>
        <dbReference type="SMART" id="SM00849"/>
    </source>
</evidence>
<dbReference type="InterPro" id="IPR036866">
    <property type="entry name" value="RibonucZ/Hydroxyglut_hydro"/>
</dbReference>
<organism evidence="2 3">
    <name type="scientific">Dactylosporangium salmoneum</name>
    <dbReference type="NCBI Taxonomy" id="53361"/>
    <lineage>
        <taxon>Bacteria</taxon>
        <taxon>Bacillati</taxon>
        <taxon>Actinomycetota</taxon>
        <taxon>Actinomycetes</taxon>
        <taxon>Micromonosporales</taxon>
        <taxon>Micromonosporaceae</taxon>
        <taxon>Dactylosporangium</taxon>
    </lineage>
</organism>
<sequence>MDTSATFIGTATVLLRLGGFTMLTDPNFLHRGQRAYLGYGLSSRRRTEPALGPGDLPSLDGIVLSHLHGDHFDRIARRRLPRDVPVLTTRPAARQLTRWRFGAAMGLRDWEDVVLRRPGESLRITAVPARHGPAGVYRALPATMGSILEWERDGGARLRLYISGDTRFQRRALREIPHRFGDVDAMLLHLGGTRLLGMLVTMDAPEGMALARLVRPRRIVPIHYDDYPVFHDPLSNFLQLAGASELAGAVRPVGRGETVDLAPAVLTR</sequence>
<dbReference type="EMBL" id="BAAARV010000071">
    <property type="protein sequence ID" value="GAA2371369.1"/>
    <property type="molecule type" value="Genomic_DNA"/>
</dbReference>
<accession>A0ABN3H7C2</accession>
<keyword evidence="3" id="KW-1185">Reference proteome</keyword>
<evidence type="ECO:0000313" key="3">
    <source>
        <dbReference type="Proteomes" id="UP001501444"/>
    </source>
</evidence>
<dbReference type="SUPFAM" id="SSF56281">
    <property type="entry name" value="Metallo-hydrolase/oxidoreductase"/>
    <property type="match status" value="1"/>
</dbReference>
<dbReference type="InterPro" id="IPR001279">
    <property type="entry name" value="Metallo-B-lactamas"/>
</dbReference>
<reference evidence="2 3" key="1">
    <citation type="journal article" date="2019" name="Int. J. Syst. Evol. Microbiol.">
        <title>The Global Catalogue of Microorganisms (GCM) 10K type strain sequencing project: providing services to taxonomists for standard genome sequencing and annotation.</title>
        <authorList>
            <consortium name="The Broad Institute Genomics Platform"/>
            <consortium name="The Broad Institute Genome Sequencing Center for Infectious Disease"/>
            <person name="Wu L."/>
            <person name="Ma J."/>
        </authorList>
    </citation>
    <scope>NUCLEOTIDE SEQUENCE [LARGE SCALE GENOMIC DNA]</scope>
    <source>
        <strain evidence="2 3">JCM 3272</strain>
    </source>
</reference>